<dbReference type="Proteomes" id="UP000828390">
    <property type="component" value="Unassembled WGS sequence"/>
</dbReference>
<name>A0A9D4MC56_DREPO</name>
<dbReference type="EMBL" id="JAIWYP010000002">
    <property type="protein sequence ID" value="KAH3872787.1"/>
    <property type="molecule type" value="Genomic_DNA"/>
</dbReference>
<protein>
    <submittedName>
        <fullName evidence="1">Uncharacterized protein</fullName>
    </submittedName>
</protein>
<comment type="caution">
    <text evidence="1">The sequence shown here is derived from an EMBL/GenBank/DDBJ whole genome shotgun (WGS) entry which is preliminary data.</text>
</comment>
<reference evidence="1" key="2">
    <citation type="submission" date="2020-11" db="EMBL/GenBank/DDBJ databases">
        <authorList>
            <person name="McCartney M.A."/>
            <person name="Auch B."/>
            <person name="Kono T."/>
            <person name="Mallez S."/>
            <person name="Becker A."/>
            <person name="Gohl D.M."/>
            <person name="Silverstein K.A.T."/>
            <person name="Koren S."/>
            <person name="Bechman K.B."/>
            <person name="Herman A."/>
            <person name="Abrahante J.E."/>
            <person name="Garbe J."/>
        </authorList>
    </citation>
    <scope>NUCLEOTIDE SEQUENCE</scope>
    <source>
        <strain evidence="1">Duluth1</strain>
        <tissue evidence="1">Whole animal</tissue>
    </source>
</reference>
<keyword evidence="2" id="KW-1185">Reference proteome</keyword>
<organism evidence="1 2">
    <name type="scientific">Dreissena polymorpha</name>
    <name type="common">Zebra mussel</name>
    <name type="synonym">Mytilus polymorpha</name>
    <dbReference type="NCBI Taxonomy" id="45954"/>
    <lineage>
        <taxon>Eukaryota</taxon>
        <taxon>Metazoa</taxon>
        <taxon>Spiralia</taxon>
        <taxon>Lophotrochozoa</taxon>
        <taxon>Mollusca</taxon>
        <taxon>Bivalvia</taxon>
        <taxon>Autobranchia</taxon>
        <taxon>Heteroconchia</taxon>
        <taxon>Euheterodonta</taxon>
        <taxon>Imparidentia</taxon>
        <taxon>Neoheterodontei</taxon>
        <taxon>Myida</taxon>
        <taxon>Dreissenoidea</taxon>
        <taxon>Dreissenidae</taxon>
        <taxon>Dreissena</taxon>
    </lineage>
</organism>
<dbReference type="AlphaFoldDB" id="A0A9D4MC56"/>
<reference evidence="1" key="1">
    <citation type="journal article" date="2019" name="bioRxiv">
        <title>The Genome of the Zebra Mussel, Dreissena polymorpha: A Resource for Invasive Species Research.</title>
        <authorList>
            <person name="McCartney M.A."/>
            <person name="Auch B."/>
            <person name="Kono T."/>
            <person name="Mallez S."/>
            <person name="Zhang Y."/>
            <person name="Obille A."/>
            <person name="Becker A."/>
            <person name="Abrahante J.E."/>
            <person name="Garbe J."/>
            <person name="Badalamenti J.P."/>
            <person name="Herman A."/>
            <person name="Mangelson H."/>
            <person name="Liachko I."/>
            <person name="Sullivan S."/>
            <person name="Sone E.D."/>
            <person name="Koren S."/>
            <person name="Silverstein K.A.T."/>
            <person name="Beckman K.B."/>
            <person name="Gohl D.M."/>
        </authorList>
    </citation>
    <scope>NUCLEOTIDE SEQUENCE</scope>
    <source>
        <strain evidence="1">Duluth1</strain>
        <tissue evidence="1">Whole animal</tissue>
    </source>
</reference>
<evidence type="ECO:0000313" key="2">
    <source>
        <dbReference type="Proteomes" id="UP000828390"/>
    </source>
</evidence>
<accession>A0A9D4MC56</accession>
<evidence type="ECO:0000313" key="1">
    <source>
        <dbReference type="EMBL" id="KAH3872787.1"/>
    </source>
</evidence>
<proteinExistence type="predicted"/>
<gene>
    <name evidence="1" type="ORF">DPMN_036010</name>
</gene>
<sequence>MGPTNADIIAMLGKIDLKLNDMDARFKVLEGLERKMDNFEKELKKTRFPGEKSTGWKIK</sequence>